<evidence type="ECO:0000313" key="2">
    <source>
        <dbReference type="EMBL" id="NDK89804.1"/>
    </source>
</evidence>
<dbReference type="PANTHER" id="PTHR44846:SF1">
    <property type="entry name" value="MANNOSYL-D-GLYCERATE TRANSPORT_METABOLISM SYSTEM REPRESSOR MNGR-RELATED"/>
    <property type="match status" value="1"/>
</dbReference>
<dbReference type="InterPro" id="IPR036390">
    <property type="entry name" value="WH_DNA-bd_sf"/>
</dbReference>
<dbReference type="InterPro" id="IPR036388">
    <property type="entry name" value="WH-like_DNA-bd_sf"/>
</dbReference>
<dbReference type="Gene3D" id="1.10.10.10">
    <property type="entry name" value="Winged helix-like DNA-binding domain superfamily/Winged helix DNA-binding domain"/>
    <property type="match status" value="1"/>
</dbReference>
<accession>A0A7K3LNG9</accession>
<dbReference type="Proteomes" id="UP000466307">
    <property type="component" value="Unassembled WGS sequence"/>
</dbReference>
<evidence type="ECO:0000259" key="1">
    <source>
        <dbReference type="SMART" id="SM00866"/>
    </source>
</evidence>
<evidence type="ECO:0000313" key="3">
    <source>
        <dbReference type="Proteomes" id="UP000466307"/>
    </source>
</evidence>
<keyword evidence="3" id="KW-1185">Reference proteome</keyword>
<dbReference type="RefSeq" id="WP_059036510.1">
    <property type="nucleotide sequence ID" value="NZ_JAADZU010000024.1"/>
</dbReference>
<dbReference type="GO" id="GO:0045892">
    <property type="term" value="P:negative regulation of DNA-templated transcription"/>
    <property type="evidence" value="ECO:0007669"/>
    <property type="project" value="TreeGrafter"/>
</dbReference>
<dbReference type="SUPFAM" id="SSF64288">
    <property type="entry name" value="Chorismate lyase-like"/>
    <property type="match status" value="1"/>
</dbReference>
<proteinExistence type="predicted"/>
<dbReference type="PANTHER" id="PTHR44846">
    <property type="entry name" value="MANNOSYL-D-GLYCERATE TRANSPORT/METABOLISM SYSTEM REPRESSOR MNGR-RELATED"/>
    <property type="match status" value="1"/>
</dbReference>
<dbReference type="AlphaFoldDB" id="A0A7K3LNG9"/>
<reference evidence="2 3" key="1">
    <citation type="submission" date="2020-01" db="EMBL/GenBank/DDBJ databases">
        <title>Investigation of new actinobacteria for the biodesulphurisation of diesel fuel.</title>
        <authorList>
            <person name="Athi Narayanan S.M."/>
        </authorList>
    </citation>
    <scope>NUCLEOTIDE SEQUENCE [LARGE SCALE GENOMIC DNA]</scope>
    <source>
        <strain evidence="2 3">213E</strain>
    </source>
</reference>
<dbReference type="SMART" id="SM00866">
    <property type="entry name" value="UTRA"/>
    <property type="match status" value="1"/>
</dbReference>
<gene>
    <name evidence="2" type="ORF">GYA93_09465</name>
</gene>
<dbReference type="InterPro" id="IPR011663">
    <property type="entry name" value="UTRA"/>
</dbReference>
<comment type="caution">
    <text evidence="2">The sequence shown here is derived from an EMBL/GenBank/DDBJ whole genome shotgun (WGS) entry which is preliminary data.</text>
</comment>
<dbReference type="EMBL" id="JAADZU010000024">
    <property type="protein sequence ID" value="NDK89804.1"/>
    <property type="molecule type" value="Genomic_DNA"/>
</dbReference>
<dbReference type="GO" id="GO:0003677">
    <property type="term" value="F:DNA binding"/>
    <property type="evidence" value="ECO:0007669"/>
    <property type="project" value="InterPro"/>
</dbReference>
<feature type="domain" description="UbiC transcription regulator-associated" evidence="1">
    <location>
        <begin position="99"/>
        <end position="235"/>
    </location>
</feature>
<protein>
    <submittedName>
        <fullName evidence="2">GntR family transcriptional regulator</fullName>
    </submittedName>
</protein>
<dbReference type="Pfam" id="PF07702">
    <property type="entry name" value="UTRA"/>
    <property type="match status" value="1"/>
</dbReference>
<dbReference type="Gene3D" id="3.40.1410.10">
    <property type="entry name" value="Chorismate lyase-like"/>
    <property type="match status" value="1"/>
</dbReference>
<dbReference type="SUPFAM" id="SSF46785">
    <property type="entry name" value="Winged helix' DNA-binding domain"/>
    <property type="match status" value="1"/>
</dbReference>
<name>A0A7K3LNG9_9ACTN</name>
<sequence length="254" mass="27787">MASRTGSASDDAASHGRITRELLRLARDASADRVPLAGEMDLVDRLHCTRQQLRKAMADLERQGLLRRRQGAATVVDPLALRMSVRLEEQFEHTELLERLGYEARVEIVAETWGSLPADVAALLDCDPGAPCVHTTKRWFADDLPVMIATGYLLVPDAEPTRLDDSVFTAVAQAWGESLVWEVATPGADVLDAESAALLDMSAGDPVMTLELIGVAASGRRLFYASELHRPDIVRYSLVRTVRPPWQAGPSMTS</sequence>
<organism evidence="2 3">
    <name type="scientific">Gordonia desulfuricans</name>
    <dbReference type="NCBI Taxonomy" id="89051"/>
    <lineage>
        <taxon>Bacteria</taxon>
        <taxon>Bacillati</taxon>
        <taxon>Actinomycetota</taxon>
        <taxon>Actinomycetes</taxon>
        <taxon>Mycobacteriales</taxon>
        <taxon>Gordoniaceae</taxon>
        <taxon>Gordonia</taxon>
    </lineage>
</organism>
<dbReference type="InterPro" id="IPR050679">
    <property type="entry name" value="Bact_HTH_transcr_reg"/>
</dbReference>
<dbReference type="InterPro" id="IPR028978">
    <property type="entry name" value="Chorismate_lyase_/UTRA_dom_sf"/>
</dbReference>